<organism evidence="1 2">
    <name type="scientific">Arctium lappa</name>
    <name type="common">Greater burdock</name>
    <name type="synonym">Lappa major</name>
    <dbReference type="NCBI Taxonomy" id="4217"/>
    <lineage>
        <taxon>Eukaryota</taxon>
        <taxon>Viridiplantae</taxon>
        <taxon>Streptophyta</taxon>
        <taxon>Embryophyta</taxon>
        <taxon>Tracheophyta</taxon>
        <taxon>Spermatophyta</taxon>
        <taxon>Magnoliopsida</taxon>
        <taxon>eudicotyledons</taxon>
        <taxon>Gunneridae</taxon>
        <taxon>Pentapetalae</taxon>
        <taxon>asterids</taxon>
        <taxon>campanulids</taxon>
        <taxon>Asterales</taxon>
        <taxon>Asteraceae</taxon>
        <taxon>Carduoideae</taxon>
        <taxon>Cardueae</taxon>
        <taxon>Arctiinae</taxon>
        <taxon>Arctium</taxon>
    </lineage>
</organism>
<name>A0ACB9FNP9_ARCLA</name>
<sequence length="109" mass="12243">MGFDTLCLLVLFLSFLRIFWAMNGVLSYIVAHGCDCSTMPSLFIVCICFKTNMNLFNANANLLLLTCFTEAPLSSRDQEATRVVYLWAEKGFPRKIINHIFGAASSLLH</sequence>
<comment type="caution">
    <text evidence="1">The sequence shown here is derived from an EMBL/GenBank/DDBJ whole genome shotgun (WGS) entry which is preliminary data.</text>
</comment>
<gene>
    <name evidence="1" type="ORF">L6452_03925</name>
</gene>
<evidence type="ECO:0000313" key="1">
    <source>
        <dbReference type="EMBL" id="KAI3772732.1"/>
    </source>
</evidence>
<evidence type="ECO:0000313" key="2">
    <source>
        <dbReference type="Proteomes" id="UP001055879"/>
    </source>
</evidence>
<dbReference type="EMBL" id="CM042047">
    <property type="protein sequence ID" value="KAI3772732.1"/>
    <property type="molecule type" value="Genomic_DNA"/>
</dbReference>
<keyword evidence="2" id="KW-1185">Reference proteome</keyword>
<dbReference type="Proteomes" id="UP001055879">
    <property type="component" value="Linkage Group LG01"/>
</dbReference>
<reference evidence="2" key="1">
    <citation type="journal article" date="2022" name="Mol. Ecol. Resour.">
        <title>The genomes of chicory, endive, great burdock and yacon provide insights into Asteraceae palaeo-polyploidization history and plant inulin production.</title>
        <authorList>
            <person name="Fan W."/>
            <person name="Wang S."/>
            <person name="Wang H."/>
            <person name="Wang A."/>
            <person name="Jiang F."/>
            <person name="Liu H."/>
            <person name="Zhao H."/>
            <person name="Xu D."/>
            <person name="Zhang Y."/>
        </authorList>
    </citation>
    <scope>NUCLEOTIDE SEQUENCE [LARGE SCALE GENOMIC DNA]</scope>
    <source>
        <strain evidence="2">cv. Niubang</strain>
    </source>
</reference>
<accession>A0ACB9FNP9</accession>
<reference evidence="1 2" key="2">
    <citation type="journal article" date="2022" name="Mol. Ecol. Resour.">
        <title>The genomes of chicory, endive, great burdock and yacon provide insights into Asteraceae paleo-polyploidization history and plant inulin production.</title>
        <authorList>
            <person name="Fan W."/>
            <person name="Wang S."/>
            <person name="Wang H."/>
            <person name="Wang A."/>
            <person name="Jiang F."/>
            <person name="Liu H."/>
            <person name="Zhao H."/>
            <person name="Xu D."/>
            <person name="Zhang Y."/>
        </authorList>
    </citation>
    <scope>NUCLEOTIDE SEQUENCE [LARGE SCALE GENOMIC DNA]</scope>
    <source>
        <strain evidence="2">cv. Niubang</strain>
    </source>
</reference>
<proteinExistence type="predicted"/>
<protein>
    <submittedName>
        <fullName evidence="1">Uncharacterized protein</fullName>
    </submittedName>
</protein>